<dbReference type="InterPro" id="IPR011990">
    <property type="entry name" value="TPR-like_helical_dom_sf"/>
</dbReference>
<accession>A0ABP3TKQ7</accession>
<reference evidence="5" key="1">
    <citation type="journal article" date="2019" name="Int. J. Syst. Evol. Microbiol.">
        <title>The Global Catalogue of Microorganisms (GCM) 10K type strain sequencing project: providing services to taxonomists for standard genome sequencing and annotation.</title>
        <authorList>
            <consortium name="The Broad Institute Genomics Platform"/>
            <consortium name="The Broad Institute Genome Sequencing Center for Infectious Disease"/>
            <person name="Wu L."/>
            <person name="Ma J."/>
        </authorList>
    </citation>
    <scope>NUCLEOTIDE SEQUENCE [LARGE SCALE GENOMIC DNA]</scope>
    <source>
        <strain evidence="5">JCM 15974</strain>
    </source>
</reference>
<dbReference type="Pfam" id="PF13181">
    <property type="entry name" value="TPR_8"/>
    <property type="match status" value="1"/>
</dbReference>
<name>A0ABP3TKQ7_9FLAO</name>
<gene>
    <name evidence="4" type="ORF">GCM10009430_00310</name>
</gene>
<proteinExistence type="predicted"/>
<dbReference type="InterPro" id="IPR019734">
    <property type="entry name" value="TPR_rpt"/>
</dbReference>
<dbReference type="PANTHER" id="PTHR44943">
    <property type="entry name" value="CELLULOSE SYNTHASE OPERON PROTEIN C"/>
    <property type="match status" value="1"/>
</dbReference>
<sequence>MKEGFGYLENGRYQEAKSFFEGILKNYPDNRTAKLCYGRAIGLLGESEKAVALFTELKSIYPNDYEIKLNYAESLLWNKNYEKAETYYQTIVEENSTSFAAVLGYANTLSNLKKYPQALETVNKALSIQAGNPNALISRKYIRLGYAFTLSQNKEYEEALNLLEQNLNDFPEDKDTLLNQANIYIILEQYDNAEKAYRTIATNPKDSITSLQGLSLVSHKRFKEKKALEQASEALRKAKKLSPSDENLLISSYERYIQALFWNKKFKEAKSTLLEFEKQYPESTNLLSLRATLGMYTSDFGLSLDQYQKILAKSESSFDGNLGIANAYRASGLDMKSYEFAFKTLFFYPKQPDAEKLIATLKKSHTPFIENRTAYTFDNGNNEAISTNFNTEIPLSPKLKIRGSYSFRTTENTETGSKAESQEALIGLDYKFGGRIGLKGNLGFNASDANTTSYTGVIGEVIISTKPFRLQSLDFGYKRELQNFNADLIDREIIMNNYSINYNLGTNINLGWYTQAIYTTQSDDNTRNLLFTSLYYNILNRPVLKTGINYQYISFKDQVPTIYFSPSSFHLVEVFAELLNDQNNDWIYSLSAAAGRQFVEEDPASTTFRAEGKIGHHFSERFMAHIYGKYSNIASATAAGFEFTEIGFKLKWYFLEKPLFNKKIEKLRL</sequence>
<evidence type="ECO:0000256" key="3">
    <source>
        <dbReference type="SAM" id="Coils"/>
    </source>
</evidence>
<comment type="caution">
    <text evidence="4">The sequence shown here is derived from an EMBL/GenBank/DDBJ whole genome shotgun (WGS) entry which is preliminary data.</text>
</comment>
<keyword evidence="3" id="KW-0175">Coiled coil</keyword>
<dbReference type="Pfam" id="PF14559">
    <property type="entry name" value="TPR_19"/>
    <property type="match status" value="1"/>
</dbReference>
<protein>
    <submittedName>
        <fullName evidence="4">Tetratricopeptide repeat protein</fullName>
    </submittedName>
</protein>
<dbReference type="Proteomes" id="UP001501758">
    <property type="component" value="Unassembled WGS sequence"/>
</dbReference>
<feature type="coiled-coil region" evidence="3">
    <location>
        <begin position="146"/>
        <end position="173"/>
    </location>
</feature>
<organism evidence="4 5">
    <name type="scientific">Aquimarina litoralis</name>
    <dbReference type="NCBI Taxonomy" id="584605"/>
    <lineage>
        <taxon>Bacteria</taxon>
        <taxon>Pseudomonadati</taxon>
        <taxon>Bacteroidota</taxon>
        <taxon>Flavobacteriia</taxon>
        <taxon>Flavobacteriales</taxon>
        <taxon>Flavobacteriaceae</taxon>
        <taxon>Aquimarina</taxon>
    </lineage>
</organism>
<dbReference type="SUPFAM" id="SSF56935">
    <property type="entry name" value="Porins"/>
    <property type="match status" value="1"/>
</dbReference>
<dbReference type="Pfam" id="PF13174">
    <property type="entry name" value="TPR_6"/>
    <property type="match status" value="1"/>
</dbReference>
<keyword evidence="5" id="KW-1185">Reference proteome</keyword>
<evidence type="ECO:0000256" key="2">
    <source>
        <dbReference type="ARBA" id="ARBA00022803"/>
    </source>
</evidence>
<keyword evidence="2" id="KW-0802">TPR repeat</keyword>
<dbReference type="SUPFAM" id="SSF48452">
    <property type="entry name" value="TPR-like"/>
    <property type="match status" value="2"/>
</dbReference>
<dbReference type="SMART" id="SM00028">
    <property type="entry name" value="TPR"/>
    <property type="match status" value="4"/>
</dbReference>
<dbReference type="PANTHER" id="PTHR44943:SF8">
    <property type="entry name" value="TPR REPEAT-CONTAINING PROTEIN MJ0263"/>
    <property type="match status" value="1"/>
</dbReference>
<keyword evidence="1" id="KW-0677">Repeat</keyword>
<dbReference type="InterPro" id="IPR051685">
    <property type="entry name" value="Ycf3/AcsC/BcsC/TPR_MFPF"/>
</dbReference>
<evidence type="ECO:0000313" key="4">
    <source>
        <dbReference type="EMBL" id="GAA0711092.1"/>
    </source>
</evidence>
<dbReference type="Gene3D" id="1.25.40.10">
    <property type="entry name" value="Tetratricopeptide repeat domain"/>
    <property type="match status" value="3"/>
</dbReference>
<evidence type="ECO:0000313" key="5">
    <source>
        <dbReference type="Proteomes" id="UP001501758"/>
    </source>
</evidence>
<evidence type="ECO:0000256" key="1">
    <source>
        <dbReference type="ARBA" id="ARBA00022737"/>
    </source>
</evidence>
<dbReference type="EMBL" id="BAAAGE010000001">
    <property type="protein sequence ID" value="GAA0711092.1"/>
    <property type="molecule type" value="Genomic_DNA"/>
</dbReference>